<keyword evidence="1" id="KW-0808">Transferase</keyword>
<dbReference type="SUPFAM" id="SSF53901">
    <property type="entry name" value="Thiolase-like"/>
    <property type="match status" value="1"/>
</dbReference>
<evidence type="ECO:0000313" key="5">
    <source>
        <dbReference type="Proteomes" id="UP001630127"/>
    </source>
</evidence>
<reference evidence="4 5" key="1">
    <citation type="submission" date="2024-11" db="EMBL/GenBank/DDBJ databases">
        <title>A near-complete genome assembly of Cinchona calisaya.</title>
        <authorList>
            <person name="Lian D.C."/>
            <person name="Zhao X.W."/>
            <person name="Wei L."/>
        </authorList>
    </citation>
    <scope>NUCLEOTIDE SEQUENCE [LARGE SCALE GENOMIC DNA]</scope>
    <source>
        <tissue evidence="4">Nenye</tissue>
    </source>
</reference>
<dbReference type="Pfam" id="PF08392">
    <property type="entry name" value="FAE1_CUT1_RppA"/>
    <property type="match status" value="1"/>
</dbReference>
<dbReference type="AlphaFoldDB" id="A0ABD3AV00"/>
<dbReference type="Gene3D" id="3.40.47.10">
    <property type="match status" value="1"/>
</dbReference>
<comment type="caution">
    <text evidence="4">The sequence shown here is derived from an EMBL/GenBank/DDBJ whole genome shotgun (WGS) entry which is preliminary data.</text>
</comment>
<keyword evidence="5" id="KW-1185">Reference proteome</keyword>
<accession>A0ABD3AV00</accession>
<dbReference type="GO" id="GO:0009922">
    <property type="term" value="F:fatty acid elongase activity"/>
    <property type="evidence" value="ECO:0007669"/>
    <property type="project" value="UniProtKB-EC"/>
</dbReference>
<evidence type="ECO:0000256" key="1">
    <source>
        <dbReference type="ARBA" id="ARBA00023315"/>
    </source>
</evidence>
<name>A0ABD3AV00_9GENT</name>
<proteinExistence type="predicted"/>
<dbReference type="PANTHER" id="PTHR31561">
    <property type="entry name" value="3-KETOACYL-COA SYNTHASE"/>
    <property type="match status" value="1"/>
</dbReference>
<keyword evidence="1" id="KW-0012">Acyltransferase</keyword>
<dbReference type="EMBL" id="JBJUIK010000002">
    <property type="protein sequence ID" value="KAL3535021.1"/>
    <property type="molecule type" value="Genomic_DNA"/>
</dbReference>
<comment type="catalytic activity">
    <reaction evidence="2">
        <text>a very-long-chain acyl-CoA + malonyl-CoA + H(+) = a very-long-chain 3-oxoacyl-CoA + CO2 + CoA</text>
        <dbReference type="Rhea" id="RHEA:32727"/>
        <dbReference type="ChEBI" id="CHEBI:15378"/>
        <dbReference type="ChEBI" id="CHEBI:16526"/>
        <dbReference type="ChEBI" id="CHEBI:57287"/>
        <dbReference type="ChEBI" id="CHEBI:57384"/>
        <dbReference type="ChEBI" id="CHEBI:90725"/>
        <dbReference type="ChEBI" id="CHEBI:90736"/>
        <dbReference type="EC" id="2.3.1.199"/>
    </reaction>
</comment>
<sequence length="87" mass="9641">ARFKASNLVGAGCAAGITAIDLATDLLSAYPVSYALVVNIEAVTFTWYAGKELDMLLPNCFFRMGSPAILLSNHRTNRWRDKYELKQ</sequence>
<dbReference type="Proteomes" id="UP001630127">
    <property type="component" value="Unassembled WGS sequence"/>
</dbReference>
<dbReference type="InterPro" id="IPR016039">
    <property type="entry name" value="Thiolase-like"/>
</dbReference>
<dbReference type="InterPro" id="IPR013601">
    <property type="entry name" value="FAE1_typ3_polyketide_synth"/>
</dbReference>
<evidence type="ECO:0000259" key="3">
    <source>
        <dbReference type="Pfam" id="PF08392"/>
    </source>
</evidence>
<gene>
    <name evidence="4" type="ORF">ACH5RR_003482</name>
</gene>
<evidence type="ECO:0000313" key="4">
    <source>
        <dbReference type="EMBL" id="KAL3535021.1"/>
    </source>
</evidence>
<protein>
    <recommendedName>
        <fullName evidence="3">FAE domain-containing protein</fullName>
    </recommendedName>
</protein>
<feature type="non-terminal residue" evidence="4">
    <location>
        <position position="87"/>
    </location>
</feature>
<organism evidence="4 5">
    <name type="scientific">Cinchona calisaya</name>
    <dbReference type="NCBI Taxonomy" id="153742"/>
    <lineage>
        <taxon>Eukaryota</taxon>
        <taxon>Viridiplantae</taxon>
        <taxon>Streptophyta</taxon>
        <taxon>Embryophyta</taxon>
        <taxon>Tracheophyta</taxon>
        <taxon>Spermatophyta</taxon>
        <taxon>Magnoliopsida</taxon>
        <taxon>eudicotyledons</taxon>
        <taxon>Gunneridae</taxon>
        <taxon>Pentapetalae</taxon>
        <taxon>asterids</taxon>
        <taxon>lamiids</taxon>
        <taxon>Gentianales</taxon>
        <taxon>Rubiaceae</taxon>
        <taxon>Cinchonoideae</taxon>
        <taxon>Cinchoneae</taxon>
        <taxon>Cinchona</taxon>
    </lineage>
</organism>
<feature type="non-terminal residue" evidence="4">
    <location>
        <position position="1"/>
    </location>
</feature>
<feature type="domain" description="FAE" evidence="3">
    <location>
        <begin position="4"/>
        <end position="86"/>
    </location>
</feature>
<evidence type="ECO:0000256" key="2">
    <source>
        <dbReference type="ARBA" id="ARBA00047375"/>
    </source>
</evidence>
<dbReference type="InterPro" id="IPR012392">
    <property type="entry name" value="3-ktacl-CoA_syn"/>
</dbReference>